<name>A0A9N9LIW2_9HELO</name>
<gene>
    <name evidence="1" type="ORF">HYALB_00000120</name>
</gene>
<sequence>MTENFDFEAFYYDEKARVTHLENALNTALLTLASEIAAFRNIAKVTPILKSVRDIIARISEVQNGNFSEGIMAWMSREVQYILKQWSQSEDNANTITSFNNGLDIYHRNEAAMDKIGVNDL</sequence>
<evidence type="ECO:0000313" key="2">
    <source>
        <dbReference type="Proteomes" id="UP000701801"/>
    </source>
</evidence>
<protein>
    <submittedName>
        <fullName evidence="1">Uncharacterized protein</fullName>
    </submittedName>
</protein>
<comment type="caution">
    <text evidence="1">The sequence shown here is derived from an EMBL/GenBank/DDBJ whole genome shotgun (WGS) entry which is preliminary data.</text>
</comment>
<proteinExistence type="predicted"/>
<organism evidence="1 2">
    <name type="scientific">Hymenoscyphus albidus</name>
    <dbReference type="NCBI Taxonomy" id="595503"/>
    <lineage>
        <taxon>Eukaryota</taxon>
        <taxon>Fungi</taxon>
        <taxon>Dikarya</taxon>
        <taxon>Ascomycota</taxon>
        <taxon>Pezizomycotina</taxon>
        <taxon>Leotiomycetes</taxon>
        <taxon>Helotiales</taxon>
        <taxon>Helotiaceae</taxon>
        <taxon>Hymenoscyphus</taxon>
    </lineage>
</organism>
<keyword evidence="2" id="KW-1185">Reference proteome</keyword>
<accession>A0A9N9LIW2</accession>
<dbReference type="Proteomes" id="UP000701801">
    <property type="component" value="Unassembled WGS sequence"/>
</dbReference>
<dbReference type="EMBL" id="CAJVRM010000068">
    <property type="protein sequence ID" value="CAG8973357.1"/>
    <property type="molecule type" value="Genomic_DNA"/>
</dbReference>
<dbReference type="AlphaFoldDB" id="A0A9N9LIW2"/>
<evidence type="ECO:0000313" key="1">
    <source>
        <dbReference type="EMBL" id="CAG8973357.1"/>
    </source>
</evidence>
<reference evidence="1" key="1">
    <citation type="submission" date="2021-07" db="EMBL/GenBank/DDBJ databases">
        <authorList>
            <person name="Durling M."/>
        </authorList>
    </citation>
    <scope>NUCLEOTIDE SEQUENCE</scope>
</reference>